<dbReference type="PIRSF" id="PIRSF005690">
    <property type="entry name" value="GerBA"/>
    <property type="match status" value="1"/>
</dbReference>
<protein>
    <submittedName>
        <fullName evidence="4">Spore germination protein</fullName>
    </submittedName>
</protein>
<evidence type="ECO:0000256" key="2">
    <source>
        <dbReference type="ARBA" id="ARBA00023136"/>
    </source>
</evidence>
<keyword evidence="3" id="KW-0812">Transmembrane</keyword>
<comment type="caution">
    <text evidence="4">The sequence shown here is derived from an EMBL/GenBank/DDBJ whole genome shotgun (WGS) entry which is preliminary data.</text>
</comment>
<feature type="transmembrane region" description="Helical" evidence="3">
    <location>
        <begin position="354"/>
        <end position="372"/>
    </location>
</feature>
<evidence type="ECO:0000313" key="5">
    <source>
        <dbReference type="Proteomes" id="UP000309676"/>
    </source>
</evidence>
<accession>A0A5R9G489</accession>
<reference evidence="4 5" key="1">
    <citation type="submission" date="2019-05" db="EMBL/GenBank/DDBJ databases">
        <authorList>
            <person name="Narsing Rao M.P."/>
            <person name="Li W.J."/>
        </authorList>
    </citation>
    <scope>NUCLEOTIDE SEQUENCE [LARGE SCALE GENOMIC DNA]</scope>
    <source>
        <strain evidence="4 5">SYSU_K30003</strain>
    </source>
</reference>
<dbReference type="PANTHER" id="PTHR22550">
    <property type="entry name" value="SPORE GERMINATION PROTEIN"/>
    <property type="match status" value="1"/>
</dbReference>
<dbReference type="Proteomes" id="UP000309676">
    <property type="component" value="Unassembled WGS sequence"/>
</dbReference>
<keyword evidence="2 3" id="KW-0472">Membrane</keyword>
<dbReference type="GO" id="GO:0016020">
    <property type="term" value="C:membrane"/>
    <property type="evidence" value="ECO:0007669"/>
    <property type="project" value="InterPro"/>
</dbReference>
<sequence length="455" mass="50490">MYPAVDVSFRNVADADGADGLLVYLQGAADENRLEEQLIEALRAAAFEDVALRALSGKKVDSFENALNEAYLGKVVLFVAGRPIAYAFGLPSRLARGIKEPATEAVIRGPREGFIERIDANLALLRNKIRTPKLKFEQFLIGSESQTRVVLGYHAELARKTVLREARKRLEAIDLDVVLESGYIGEMITDRPRSLFPQLMYTERPDIVAAQLMEGRFAILIDGTPFVLTAPVTFWQMLHSAEDYYEKFTFASFVMHLRYWLLFLALFLPGIYVATITFHHDLLPTSLLLSIAAARESIPFPALIEALIMELSFEALREAGVRLPKTIGQAVSILGALVIGQAAVQAGIVSAPMVIVVSMTGIASFTIPRYNFGIAIRLLRFPLMILAGMFGLYGMVVGTILIAVHLCNLTSFGVPYMTGVAPLRRSELKDIVVRVPWYLMKRRPSVAAKEKRRRS</sequence>
<keyword evidence="5" id="KW-1185">Reference proteome</keyword>
<comment type="similarity">
    <text evidence="1">Belongs to the GerABKA family.</text>
</comment>
<evidence type="ECO:0000313" key="4">
    <source>
        <dbReference type="EMBL" id="TLS48328.1"/>
    </source>
</evidence>
<feature type="transmembrane region" description="Helical" evidence="3">
    <location>
        <begin position="259"/>
        <end position="278"/>
    </location>
</feature>
<evidence type="ECO:0000256" key="1">
    <source>
        <dbReference type="ARBA" id="ARBA00005278"/>
    </source>
</evidence>
<name>A0A5R9G489_9BACL</name>
<dbReference type="EMBL" id="VCIW01000040">
    <property type="protein sequence ID" value="TLS48328.1"/>
    <property type="molecule type" value="Genomic_DNA"/>
</dbReference>
<evidence type="ECO:0000256" key="3">
    <source>
        <dbReference type="SAM" id="Phobius"/>
    </source>
</evidence>
<dbReference type="GO" id="GO:0009847">
    <property type="term" value="P:spore germination"/>
    <property type="evidence" value="ECO:0007669"/>
    <property type="project" value="InterPro"/>
</dbReference>
<feature type="transmembrane region" description="Helical" evidence="3">
    <location>
        <begin position="384"/>
        <end position="406"/>
    </location>
</feature>
<dbReference type="InterPro" id="IPR004995">
    <property type="entry name" value="Spore_Ger"/>
</dbReference>
<keyword evidence="3" id="KW-1133">Transmembrane helix</keyword>
<dbReference type="OrthoDB" id="1726708at2"/>
<dbReference type="InterPro" id="IPR050768">
    <property type="entry name" value="UPF0353/GerABKA_families"/>
</dbReference>
<feature type="transmembrane region" description="Helical" evidence="3">
    <location>
        <begin position="217"/>
        <end position="238"/>
    </location>
</feature>
<gene>
    <name evidence="4" type="ORF">FE782_31320</name>
</gene>
<dbReference type="AlphaFoldDB" id="A0A5R9G489"/>
<proteinExistence type="inferred from homology"/>
<dbReference type="Pfam" id="PF03323">
    <property type="entry name" value="GerA"/>
    <property type="match status" value="1"/>
</dbReference>
<dbReference type="PANTHER" id="PTHR22550:SF5">
    <property type="entry name" value="LEUCINE ZIPPER PROTEIN 4"/>
    <property type="match status" value="1"/>
</dbReference>
<organism evidence="4 5">
    <name type="scientific">Paenibacillus antri</name>
    <dbReference type="NCBI Taxonomy" id="2582848"/>
    <lineage>
        <taxon>Bacteria</taxon>
        <taxon>Bacillati</taxon>
        <taxon>Bacillota</taxon>
        <taxon>Bacilli</taxon>
        <taxon>Bacillales</taxon>
        <taxon>Paenibacillaceae</taxon>
        <taxon>Paenibacillus</taxon>
    </lineage>
</organism>